<keyword evidence="2" id="KW-0479">Metal-binding</keyword>
<evidence type="ECO:0000256" key="2">
    <source>
        <dbReference type="ARBA" id="ARBA00022723"/>
    </source>
</evidence>
<dbReference type="Gene3D" id="3.20.20.70">
    <property type="entry name" value="Aldolase class I"/>
    <property type="match status" value="1"/>
</dbReference>
<dbReference type="InterPro" id="IPR043594">
    <property type="entry name" value="HMGL"/>
</dbReference>
<comment type="caution">
    <text evidence="5">The sequence shown here is derived from an EMBL/GenBank/DDBJ whole genome shotgun (WGS) entry which is preliminary data.</text>
</comment>
<dbReference type="InterPro" id="IPR013785">
    <property type="entry name" value="Aldolase_TIM"/>
</dbReference>
<evidence type="ECO:0000313" key="6">
    <source>
        <dbReference type="Proteomes" id="UP000094025"/>
    </source>
</evidence>
<evidence type="ECO:0000259" key="4">
    <source>
        <dbReference type="PROSITE" id="PS50991"/>
    </source>
</evidence>
<dbReference type="EMBL" id="LPUX01000064">
    <property type="protein sequence ID" value="OAP36289.1"/>
    <property type="molecule type" value="Genomic_DNA"/>
</dbReference>
<dbReference type="GO" id="GO:0046872">
    <property type="term" value="F:metal ion binding"/>
    <property type="evidence" value="ECO:0007669"/>
    <property type="project" value="UniProtKB-KW"/>
</dbReference>
<protein>
    <submittedName>
        <fullName evidence="5">Hydroxymethylglutaryl-CoA lyase</fullName>
    </submittedName>
</protein>
<gene>
    <name evidence="5" type="ORF">AU381_17345</name>
</gene>
<name>A0A178XM18_9HYPH</name>
<reference evidence="5 6" key="1">
    <citation type="journal article" date="2016" name="Int. J. Syst. Evol. Microbiol.">
        <title>Ensifer glycinis sp. nov., an novel rhizobial species associated with Glycine spp.</title>
        <authorList>
            <person name="Yan H."/>
            <person name="Yan J."/>
            <person name="Sui X.H."/>
            <person name="Wang E.T."/>
            <person name="Chen W.X."/>
            <person name="Zhang X.X."/>
            <person name="Chen W.F."/>
        </authorList>
    </citation>
    <scope>NUCLEOTIDE SEQUENCE [LARGE SCALE GENOMIC DNA]</scope>
    <source>
        <strain evidence="5 6">CCBAU 23380</strain>
    </source>
</reference>
<organism evidence="5 6">
    <name type="scientific">Sinorhizobium glycinis</name>
    <dbReference type="NCBI Taxonomy" id="1472378"/>
    <lineage>
        <taxon>Bacteria</taxon>
        <taxon>Pseudomonadati</taxon>
        <taxon>Pseudomonadota</taxon>
        <taxon>Alphaproteobacteria</taxon>
        <taxon>Hyphomicrobiales</taxon>
        <taxon>Rhizobiaceae</taxon>
        <taxon>Sinorhizobium/Ensifer group</taxon>
        <taxon>Sinorhizobium</taxon>
    </lineage>
</organism>
<dbReference type="SUPFAM" id="SSF51569">
    <property type="entry name" value="Aldolase"/>
    <property type="match status" value="1"/>
</dbReference>
<dbReference type="GO" id="GO:0004419">
    <property type="term" value="F:hydroxymethylglutaryl-CoA lyase activity"/>
    <property type="evidence" value="ECO:0007669"/>
    <property type="project" value="TreeGrafter"/>
</dbReference>
<dbReference type="RefSeq" id="WP_064243516.1">
    <property type="nucleotide sequence ID" value="NZ_LPUX01000064.1"/>
</dbReference>
<dbReference type="InterPro" id="IPR000891">
    <property type="entry name" value="PYR_CT"/>
</dbReference>
<dbReference type="PROSITE" id="PS50991">
    <property type="entry name" value="PYR_CT"/>
    <property type="match status" value="1"/>
</dbReference>
<dbReference type="Pfam" id="PF00682">
    <property type="entry name" value="HMGL-like"/>
    <property type="match status" value="1"/>
</dbReference>
<dbReference type="Proteomes" id="UP000094025">
    <property type="component" value="Unassembled WGS sequence"/>
</dbReference>
<dbReference type="GO" id="GO:0006552">
    <property type="term" value="P:L-leucine catabolic process"/>
    <property type="evidence" value="ECO:0007669"/>
    <property type="project" value="TreeGrafter"/>
</dbReference>
<evidence type="ECO:0000313" key="5">
    <source>
        <dbReference type="EMBL" id="OAP36289.1"/>
    </source>
</evidence>
<dbReference type="AlphaFoldDB" id="A0A178XM18"/>
<keyword evidence="6" id="KW-1185">Reference proteome</keyword>
<comment type="similarity">
    <text evidence="1">Belongs to the HMG-CoA lyase family.</text>
</comment>
<evidence type="ECO:0000256" key="3">
    <source>
        <dbReference type="ARBA" id="ARBA00023239"/>
    </source>
</evidence>
<proteinExistence type="inferred from homology"/>
<dbReference type="STRING" id="1472378.AU381_17345"/>
<evidence type="ECO:0000256" key="1">
    <source>
        <dbReference type="ARBA" id="ARBA00009405"/>
    </source>
</evidence>
<dbReference type="PANTHER" id="PTHR42738:SF7">
    <property type="entry name" value="HYDROXYMETHYLGLUTARYL-COA LYASE"/>
    <property type="match status" value="1"/>
</dbReference>
<keyword evidence="3 5" id="KW-0456">Lyase</keyword>
<dbReference type="FunFam" id="3.20.20.70:FF:000071">
    <property type="entry name" value="Hydroxymethylglutaryl-CoA lyase"/>
    <property type="match status" value="1"/>
</dbReference>
<accession>A0A178XM18</accession>
<dbReference type="OrthoDB" id="9784013at2"/>
<sequence>MTPQQGERVTIVEVAPRDGLQNEARLVDTGDKIRLVDLLSDCGYERIEVTSFVSPRWVPQMADAPAVMAGIARRQGTRYSALTPNMRGFEAALASGADEAAIFASASESFSQKNINCSIAESIERFRPVAEASRHHRIPLRGYVSCVVECPYEGAIGPEAAARVARLLSDLGCYEISLGDTIGRGTPEAVDAMLEAALGEVAATKLAGHFHDTSGRALENIAVSLERGLRVFDASAGGLGGCPYAPGAAGNVDTVAVNAFLQKRGFSTGLDPEKLERAAAFARSLRRAA</sequence>
<dbReference type="NCBIfam" id="NF004283">
    <property type="entry name" value="PRK05692.1"/>
    <property type="match status" value="1"/>
</dbReference>
<dbReference type="PANTHER" id="PTHR42738">
    <property type="entry name" value="HYDROXYMETHYLGLUTARYL-COA LYASE"/>
    <property type="match status" value="1"/>
</dbReference>
<dbReference type="GO" id="GO:0046951">
    <property type="term" value="P:ketone body biosynthetic process"/>
    <property type="evidence" value="ECO:0007669"/>
    <property type="project" value="TreeGrafter"/>
</dbReference>
<feature type="domain" description="Pyruvate carboxyltransferase" evidence="4">
    <location>
        <begin position="9"/>
        <end position="276"/>
    </location>
</feature>
<dbReference type="CDD" id="cd07938">
    <property type="entry name" value="DRE_TIM_HMGL"/>
    <property type="match status" value="1"/>
</dbReference>